<evidence type="ECO:0000256" key="3">
    <source>
        <dbReference type="ARBA" id="ARBA00017250"/>
    </source>
</evidence>
<dbReference type="PRINTS" id="PR00040">
    <property type="entry name" value="HTHMERR"/>
</dbReference>
<dbReference type="InterPro" id="IPR000551">
    <property type="entry name" value="MerR-type_HTH_dom"/>
</dbReference>
<evidence type="ECO:0000256" key="9">
    <source>
        <dbReference type="ARBA" id="ARBA00023159"/>
    </source>
</evidence>
<evidence type="ECO:0000313" key="14">
    <source>
        <dbReference type="EMBL" id="PSU50808.1"/>
    </source>
</evidence>
<keyword evidence="6" id="KW-0186">Copper</keyword>
<dbReference type="GO" id="GO:0005507">
    <property type="term" value="F:copper ion binding"/>
    <property type="evidence" value="ECO:0007669"/>
    <property type="project" value="InterPro"/>
</dbReference>
<keyword evidence="10" id="KW-0804">Transcription</keyword>
<sequence length="129" mass="14430">MNISNVATKTGLTTKTIRFYEGKGIITVPERSSNGYRLYGEKHVAELNLIRRSRLVGFSLEECGELLALSRDPRRKSADVKLKAQEKLIEIDHKIDELLKMKKTLETLTKQCPGNEGAACPIIEGLSQD</sequence>
<name>A0A2T3JP44_9GAMM</name>
<evidence type="ECO:0000256" key="12">
    <source>
        <dbReference type="ARBA" id="ARBA00032335"/>
    </source>
</evidence>
<evidence type="ECO:0000256" key="4">
    <source>
        <dbReference type="ARBA" id="ARBA00022490"/>
    </source>
</evidence>
<dbReference type="PROSITE" id="PS00552">
    <property type="entry name" value="HTH_MERR_1"/>
    <property type="match status" value="1"/>
</dbReference>
<accession>A0A2T3JP44</accession>
<comment type="subcellular location">
    <subcellularLocation>
        <location evidence="1">Cytoplasm</location>
    </subcellularLocation>
</comment>
<dbReference type="SUPFAM" id="SSF46955">
    <property type="entry name" value="Putative DNA-binding domain"/>
    <property type="match status" value="1"/>
</dbReference>
<dbReference type="InterPro" id="IPR047057">
    <property type="entry name" value="MerR_fam"/>
</dbReference>
<dbReference type="PROSITE" id="PS50937">
    <property type="entry name" value="HTH_MERR_2"/>
    <property type="match status" value="1"/>
</dbReference>
<evidence type="ECO:0000256" key="2">
    <source>
        <dbReference type="ARBA" id="ARBA00011738"/>
    </source>
</evidence>
<keyword evidence="8" id="KW-0238">DNA-binding</keyword>
<dbReference type="RefSeq" id="WP_107241222.1">
    <property type="nucleotide sequence ID" value="NZ_PYMJ01000002.1"/>
</dbReference>
<dbReference type="InterPro" id="IPR011789">
    <property type="entry name" value="CueR"/>
</dbReference>
<evidence type="ECO:0000256" key="6">
    <source>
        <dbReference type="ARBA" id="ARBA00023008"/>
    </source>
</evidence>
<dbReference type="Gene3D" id="1.10.1660.10">
    <property type="match status" value="1"/>
</dbReference>
<keyword evidence="5" id="KW-0479">Metal-binding</keyword>
<dbReference type="GO" id="GO:0003700">
    <property type="term" value="F:DNA-binding transcription factor activity"/>
    <property type="evidence" value="ECO:0007669"/>
    <property type="project" value="InterPro"/>
</dbReference>
<keyword evidence="4" id="KW-0963">Cytoplasm</keyword>
<dbReference type="Proteomes" id="UP000240987">
    <property type="component" value="Unassembled WGS sequence"/>
</dbReference>
<keyword evidence="15" id="KW-1185">Reference proteome</keyword>
<evidence type="ECO:0000256" key="10">
    <source>
        <dbReference type="ARBA" id="ARBA00023163"/>
    </source>
</evidence>
<dbReference type="AlphaFoldDB" id="A0A2T3JP44"/>
<evidence type="ECO:0000259" key="13">
    <source>
        <dbReference type="PROSITE" id="PS50937"/>
    </source>
</evidence>
<dbReference type="SMART" id="SM00422">
    <property type="entry name" value="HTH_MERR"/>
    <property type="match status" value="1"/>
</dbReference>
<dbReference type="InterPro" id="IPR015358">
    <property type="entry name" value="Tscrpt_reg_MerR_DNA-bd"/>
</dbReference>
<dbReference type="GO" id="GO:0003677">
    <property type="term" value="F:DNA binding"/>
    <property type="evidence" value="ECO:0007669"/>
    <property type="project" value="UniProtKB-KW"/>
</dbReference>
<dbReference type="NCBIfam" id="TIGR02044">
    <property type="entry name" value="CueR"/>
    <property type="match status" value="1"/>
</dbReference>
<dbReference type="PANTHER" id="PTHR30204">
    <property type="entry name" value="REDOX-CYCLING DRUG-SENSING TRANSCRIPTIONAL ACTIVATOR SOXR"/>
    <property type="match status" value="1"/>
</dbReference>
<feature type="domain" description="HTH merR-type" evidence="13">
    <location>
        <begin position="1"/>
        <end position="69"/>
    </location>
</feature>
<gene>
    <name evidence="14" type="primary">cueR</name>
    <name evidence="14" type="ORF">C9J12_02185</name>
</gene>
<proteinExistence type="predicted"/>
<evidence type="ECO:0000313" key="15">
    <source>
        <dbReference type="Proteomes" id="UP000240987"/>
    </source>
</evidence>
<evidence type="ECO:0000256" key="5">
    <source>
        <dbReference type="ARBA" id="ARBA00022723"/>
    </source>
</evidence>
<organism evidence="14 15">
    <name type="scientific">Photobacterium frigidiphilum</name>
    <dbReference type="NCBI Taxonomy" id="264736"/>
    <lineage>
        <taxon>Bacteria</taxon>
        <taxon>Pseudomonadati</taxon>
        <taxon>Pseudomonadota</taxon>
        <taxon>Gammaproteobacteria</taxon>
        <taxon>Vibrionales</taxon>
        <taxon>Vibrionaceae</taxon>
        <taxon>Photobacterium</taxon>
    </lineage>
</organism>
<evidence type="ECO:0000256" key="7">
    <source>
        <dbReference type="ARBA" id="ARBA00023015"/>
    </source>
</evidence>
<dbReference type="GO" id="GO:0005737">
    <property type="term" value="C:cytoplasm"/>
    <property type="evidence" value="ECO:0007669"/>
    <property type="project" value="UniProtKB-SubCell"/>
</dbReference>
<dbReference type="Pfam" id="PF00376">
    <property type="entry name" value="MerR"/>
    <property type="match status" value="1"/>
</dbReference>
<keyword evidence="9" id="KW-0010">Activator</keyword>
<dbReference type="Pfam" id="PF09278">
    <property type="entry name" value="MerR-DNA-bind"/>
    <property type="match status" value="1"/>
</dbReference>
<dbReference type="EMBL" id="PYMJ01000002">
    <property type="protein sequence ID" value="PSU50808.1"/>
    <property type="molecule type" value="Genomic_DNA"/>
</dbReference>
<comment type="caution">
    <text evidence="14">The sequence shown here is derived from an EMBL/GenBank/DDBJ whole genome shotgun (WGS) entry which is preliminary data.</text>
</comment>
<keyword evidence="7" id="KW-0805">Transcription regulation</keyword>
<reference evidence="14 15" key="1">
    <citation type="submission" date="2018-01" db="EMBL/GenBank/DDBJ databases">
        <title>Whole genome sequencing of Histamine producing bacteria.</title>
        <authorList>
            <person name="Butler K."/>
        </authorList>
    </citation>
    <scope>NUCLEOTIDE SEQUENCE [LARGE SCALE GENOMIC DNA]</scope>
    <source>
        <strain evidence="14 15">JCM 12947</strain>
    </source>
</reference>
<dbReference type="InterPro" id="IPR009061">
    <property type="entry name" value="DNA-bd_dom_put_sf"/>
</dbReference>
<dbReference type="OrthoDB" id="9802039at2"/>
<protein>
    <recommendedName>
        <fullName evidence="3">HTH-type transcriptional regulator CueR</fullName>
    </recommendedName>
    <alternativeName>
        <fullName evidence="12">Copper efflux regulator</fullName>
    </alternativeName>
    <alternativeName>
        <fullName evidence="11">Copper export regulator</fullName>
    </alternativeName>
</protein>
<comment type="subunit">
    <text evidence="2">Homodimer.</text>
</comment>
<evidence type="ECO:0000256" key="8">
    <source>
        <dbReference type="ARBA" id="ARBA00023125"/>
    </source>
</evidence>
<dbReference type="PANTHER" id="PTHR30204:SF16">
    <property type="entry name" value="HTH-TYPE TRANSCRIPTIONAL REGULATOR CUER"/>
    <property type="match status" value="1"/>
</dbReference>
<evidence type="ECO:0000256" key="11">
    <source>
        <dbReference type="ARBA" id="ARBA00031472"/>
    </source>
</evidence>
<evidence type="ECO:0000256" key="1">
    <source>
        <dbReference type="ARBA" id="ARBA00004496"/>
    </source>
</evidence>
<dbReference type="GO" id="GO:0045893">
    <property type="term" value="P:positive regulation of DNA-templated transcription"/>
    <property type="evidence" value="ECO:0007669"/>
    <property type="project" value="InterPro"/>
</dbReference>